<keyword evidence="3" id="KW-0479">Metal-binding</keyword>
<name>A0AAV4H9Z0_9GAST</name>
<sequence length="529" mass="60382">MEGEISVPHPVSKGVVIPERGGHSSILSIKRLSLPKVFTATCSVTCNHGIRTRAVKCMDRATGKEVDIKYCEDERPRNTRRCYRGRCPRWRAGRWGKCSVRCGIGERKREVKCVDKRNRVISPDYCPAENNINTTMTCKRRECTLYNWEKGPWSECSKSCGFGKKHRSVTCVDRSGSRVSSHLCDEDRQPKIQRRCSEYPCPFIWNTGPWSECSSTCGEGRQERTVTCQAVTPEGWILEGEVQDACRDEERPMETRYCNYGHCAAQNHWTVRPWRKCNAKCGHGRQRRLVICVNKDGQRIRRNNCYSLFKPVTRRSCYNGNCYASSCLEFKRLTKIKRDGDYKLKVGDKLRKIYCRRMRSREPKEYISLTQSPRDNYAEVFGKRLRRPNTCPNEGSRPGSDCAECRSRDYSEAKNATFAKIRIDLPTLTIIPTDKTFSSQSDVRRRSIPYGSAGDCYSANNCPQGRFSINLVGTGFAISNNSSWTLHGNRASQRIWRLKEGKIIRGMCGGYCGVCFPDPKTGLKVVLAD</sequence>
<dbReference type="InterPro" id="IPR000884">
    <property type="entry name" value="TSP1_rpt"/>
</dbReference>
<dbReference type="PANTHER" id="PTHR13723">
    <property type="entry name" value="ADAMTS A DISINTEGRIN AND METALLOPROTEASE WITH THROMBOSPONDIN MOTIFS PROTEASE"/>
    <property type="match status" value="1"/>
</dbReference>
<dbReference type="EMBL" id="BMAT01008843">
    <property type="protein sequence ID" value="GFR93585.1"/>
    <property type="molecule type" value="Genomic_DNA"/>
</dbReference>
<dbReference type="Pfam" id="PF08685">
    <property type="entry name" value="GON"/>
    <property type="match status" value="1"/>
</dbReference>
<keyword evidence="7" id="KW-0482">Metalloprotease</keyword>
<keyword evidence="8" id="KW-1185">Reference proteome</keyword>
<dbReference type="AlphaFoldDB" id="A0AAV4H9Z0"/>
<keyword evidence="4" id="KW-0732">Signal</keyword>
<dbReference type="InterPro" id="IPR036383">
    <property type="entry name" value="TSP1_rpt_sf"/>
</dbReference>
<dbReference type="GO" id="GO:0006508">
    <property type="term" value="P:proteolysis"/>
    <property type="evidence" value="ECO:0007669"/>
    <property type="project" value="TreeGrafter"/>
</dbReference>
<gene>
    <name evidence="7" type="ORF">ElyMa_004381800</name>
</gene>
<accession>A0AAV4H9Z0</accession>
<dbReference type="PROSITE" id="PS51046">
    <property type="entry name" value="GON"/>
    <property type="match status" value="1"/>
</dbReference>
<dbReference type="Pfam" id="PF19030">
    <property type="entry name" value="TSP1_ADAMTS"/>
    <property type="match status" value="5"/>
</dbReference>
<protein>
    <submittedName>
        <fullName evidence="7">A disintegrin and metalloproteinase with thrombospondin motifs 9</fullName>
    </submittedName>
</protein>
<evidence type="ECO:0000256" key="1">
    <source>
        <dbReference type="ARBA" id="ARBA00004613"/>
    </source>
</evidence>
<evidence type="ECO:0000259" key="6">
    <source>
        <dbReference type="PROSITE" id="PS51046"/>
    </source>
</evidence>
<dbReference type="GO" id="GO:0030198">
    <property type="term" value="P:extracellular matrix organization"/>
    <property type="evidence" value="ECO:0007669"/>
    <property type="project" value="TreeGrafter"/>
</dbReference>
<comment type="subcellular location">
    <subcellularLocation>
        <location evidence="1">Secreted</location>
    </subcellularLocation>
</comment>
<dbReference type="PROSITE" id="PS50092">
    <property type="entry name" value="TSP1"/>
    <property type="match status" value="4"/>
</dbReference>
<keyword evidence="7" id="KW-0378">Hydrolase</keyword>
<dbReference type="FunFam" id="2.20.100.10:FF:000005">
    <property type="entry name" value="ADAM metallopeptidase with thrombospondin type 1 motif 9"/>
    <property type="match status" value="3"/>
</dbReference>
<proteinExistence type="predicted"/>
<evidence type="ECO:0000256" key="5">
    <source>
        <dbReference type="ARBA" id="ARBA00022737"/>
    </source>
</evidence>
<dbReference type="InterPro" id="IPR050439">
    <property type="entry name" value="ADAMTS_ADAMTS-like"/>
</dbReference>
<reference evidence="7 8" key="1">
    <citation type="journal article" date="2021" name="Elife">
        <title>Chloroplast acquisition without the gene transfer in kleptoplastic sea slugs, Plakobranchus ocellatus.</title>
        <authorList>
            <person name="Maeda T."/>
            <person name="Takahashi S."/>
            <person name="Yoshida T."/>
            <person name="Shimamura S."/>
            <person name="Takaki Y."/>
            <person name="Nagai Y."/>
            <person name="Toyoda A."/>
            <person name="Suzuki Y."/>
            <person name="Arimoto A."/>
            <person name="Ishii H."/>
            <person name="Satoh N."/>
            <person name="Nishiyama T."/>
            <person name="Hasebe M."/>
            <person name="Maruyama T."/>
            <person name="Minagawa J."/>
            <person name="Obokata J."/>
            <person name="Shigenobu S."/>
        </authorList>
    </citation>
    <scope>NUCLEOTIDE SEQUENCE [LARGE SCALE GENOMIC DNA]</scope>
</reference>
<keyword evidence="5" id="KW-0677">Repeat</keyword>
<dbReference type="Gene3D" id="2.20.100.10">
    <property type="entry name" value="Thrombospondin type-1 (TSP1) repeat"/>
    <property type="match status" value="5"/>
</dbReference>
<keyword evidence="7" id="KW-0645">Protease</keyword>
<dbReference type="GO" id="GO:0005576">
    <property type="term" value="C:extracellular region"/>
    <property type="evidence" value="ECO:0007669"/>
    <property type="project" value="UniProtKB-SubCell"/>
</dbReference>
<dbReference type="Proteomes" id="UP000762676">
    <property type="component" value="Unassembled WGS sequence"/>
</dbReference>
<keyword evidence="2" id="KW-0964">Secreted</keyword>
<organism evidence="7 8">
    <name type="scientific">Elysia marginata</name>
    <dbReference type="NCBI Taxonomy" id="1093978"/>
    <lineage>
        <taxon>Eukaryota</taxon>
        <taxon>Metazoa</taxon>
        <taxon>Spiralia</taxon>
        <taxon>Lophotrochozoa</taxon>
        <taxon>Mollusca</taxon>
        <taxon>Gastropoda</taxon>
        <taxon>Heterobranchia</taxon>
        <taxon>Euthyneura</taxon>
        <taxon>Panpulmonata</taxon>
        <taxon>Sacoglossa</taxon>
        <taxon>Placobranchoidea</taxon>
        <taxon>Plakobranchidae</taxon>
        <taxon>Elysia</taxon>
    </lineage>
</organism>
<dbReference type="GO" id="GO:0004222">
    <property type="term" value="F:metalloendopeptidase activity"/>
    <property type="evidence" value="ECO:0007669"/>
    <property type="project" value="InterPro"/>
</dbReference>
<evidence type="ECO:0000256" key="4">
    <source>
        <dbReference type="ARBA" id="ARBA00022729"/>
    </source>
</evidence>
<dbReference type="GO" id="GO:0031012">
    <property type="term" value="C:extracellular matrix"/>
    <property type="evidence" value="ECO:0007669"/>
    <property type="project" value="TreeGrafter"/>
</dbReference>
<dbReference type="SUPFAM" id="SSF82895">
    <property type="entry name" value="TSP-1 type 1 repeat"/>
    <property type="match status" value="5"/>
</dbReference>
<dbReference type="GO" id="GO:0008270">
    <property type="term" value="F:zinc ion binding"/>
    <property type="evidence" value="ECO:0007669"/>
    <property type="project" value="InterPro"/>
</dbReference>
<dbReference type="SMART" id="SM00209">
    <property type="entry name" value="TSP1"/>
    <property type="match status" value="5"/>
</dbReference>
<dbReference type="InterPro" id="IPR012314">
    <property type="entry name" value="Pept_M12B_GON-ADAMTSs"/>
</dbReference>
<evidence type="ECO:0000256" key="2">
    <source>
        <dbReference type="ARBA" id="ARBA00022525"/>
    </source>
</evidence>
<feature type="domain" description="GON" evidence="6">
    <location>
        <begin position="323"/>
        <end position="528"/>
    </location>
</feature>
<comment type="caution">
    <text evidence="7">The sequence shown here is derived from an EMBL/GenBank/DDBJ whole genome shotgun (WGS) entry which is preliminary data.</text>
</comment>
<evidence type="ECO:0000313" key="7">
    <source>
        <dbReference type="EMBL" id="GFR93585.1"/>
    </source>
</evidence>
<evidence type="ECO:0000256" key="3">
    <source>
        <dbReference type="ARBA" id="ARBA00022723"/>
    </source>
</evidence>
<dbReference type="PANTHER" id="PTHR13723:SF281">
    <property type="entry name" value="PAPILIN"/>
    <property type="match status" value="1"/>
</dbReference>
<evidence type="ECO:0000313" key="8">
    <source>
        <dbReference type="Proteomes" id="UP000762676"/>
    </source>
</evidence>